<evidence type="ECO:0000256" key="1">
    <source>
        <dbReference type="SAM" id="MobiDB-lite"/>
    </source>
</evidence>
<comment type="caution">
    <text evidence="2">The sequence shown here is derived from an EMBL/GenBank/DDBJ whole genome shotgun (WGS) entry which is preliminary data.</text>
</comment>
<feature type="compositionally biased region" description="Polar residues" evidence="1">
    <location>
        <begin position="400"/>
        <end position="414"/>
    </location>
</feature>
<dbReference type="RefSeq" id="XP_066802836.1">
    <property type="nucleotide sequence ID" value="XM_066946444.1"/>
</dbReference>
<feature type="region of interest" description="Disordered" evidence="1">
    <location>
        <begin position="572"/>
        <end position="604"/>
    </location>
</feature>
<feature type="region of interest" description="Disordered" evidence="1">
    <location>
        <begin position="302"/>
        <end position="327"/>
    </location>
</feature>
<feature type="region of interest" description="Disordered" evidence="1">
    <location>
        <begin position="187"/>
        <end position="283"/>
    </location>
</feature>
<name>A0AAW0Z1B9_9TREE</name>
<feature type="compositionally biased region" description="Polar residues" evidence="1">
    <location>
        <begin position="311"/>
        <end position="327"/>
    </location>
</feature>
<feature type="compositionally biased region" description="Basic and acidic residues" evidence="1">
    <location>
        <begin position="681"/>
        <end position="705"/>
    </location>
</feature>
<feature type="compositionally biased region" description="Polar residues" evidence="1">
    <location>
        <begin position="269"/>
        <end position="283"/>
    </location>
</feature>
<feature type="region of interest" description="Disordered" evidence="1">
    <location>
        <begin position="1"/>
        <end position="127"/>
    </location>
</feature>
<feature type="region of interest" description="Disordered" evidence="1">
    <location>
        <begin position="620"/>
        <end position="705"/>
    </location>
</feature>
<dbReference type="Proteomes" id="UP001388673">
    <property type="component" value="Unassembled WGS sequence"/>
</dbReference>
<feature type="region of interest" description="Disordered" evidence="1">
    <location>
        <begin position="520"/>
        <end position="540"/>
    </location>
</feature>
<feature type="compositionally biased region" description="Polar residues" evidence="1">
    <location>
        <begin position="7"/>
        <end position="23"/>
    </location>
</feature>
<feature type="compositionally biased region" description="Polar residues" evidence="1">
    <location>
        <begin position="62"/>
        <end position="78"/>
    </location>
</feature>
<reference evidence="2 3" key="1">
    <citation type="journal article" date="2024" name="bioRxiv">
        <title>Comparative genomics of Cryptococcus and Kwoniella reveals pathogenesis evolution and contrasting karyotype dynamics via intercentromeric recombination or chromosome fusion.</title>
        <authorList>
            <person name="Coelho M.A."/>
            <person name="David-Palma M."/>
            <person name="Shea T."/>
            <person name="Bowers K."/>
            <person name="McGinley-Smith S."/>
            <person name="Mohammad A.W."/>
            <person name="Gnirke A."/>
            <person name="Yurkov A.M."/>
            <person name="Nowrousian M."/>
            <person name="Sun S."/>
            <person name="Cuomo C.A."/>
            <person name="Heitman J."/>
        </authorList>
    </citation>
    <scope>NUCLEOTIDE SEQUENCE [LARGE SCALE GENOMIC DNA]</scope>
    <source>
        <strain evidence="2 3">CBS 13917</strain>
    </source>
</reference>
<feature type="compositionally biased region" description="Polar residues" evidence="1">
    <location>
        <begin position="208"/>
        <end position="234"/>
    </location>
</feature>
<feature type="compositionally biased region" description="Low complexity" evidence="1">
    <location>
        <begin position="523"/>
        <end position="533"/>
    </location>
</feature>
<sequence length="705" mass="76083">MKRPYERSSQGTGTSQPAATQSRGVEADHQALPINVTHGSADHERPPSPPSVHLAPTPPTPSQHLASSRPSSIGNGNATAGDKVGQIAERVSSLTSDDEEEGDSDTPTHSVVTPYPNTTEPTQLHTVPSLQIPPDRLLTVQKNVAPLQDQTVRRFRNGTVKVVECQRRMRKPRVATRTALEVSAIRTTASTKSPSLPAVPHPPAASPRTVTRNINSNGNLQSGHLPPSGTSFHTGFQGGNPAQDLVSAVGPAQLNRSVPGEPPPARTSVDFSSETDSTVTPTQPSMDTEAILAATYTTQSSAADTEDVTMSEDNVSQESTSPGASVSSLLRRVDAVHKLEERARQRKQDLFEPAVAMLKRLQRDVKAFKKKAQKGVRKDEQHPPRSSPVHVRSAHRPAWNSPNSWNQYSQPHQPSSSNFLTVFSSSIQRPAGQVNTAAGPAATSIFNSNAFGVRTTEHAAQVPNYNPQQLPQQYSYAQGTSTHLYRSQMLSTQVNQGLDQPYHQQSSNALGFNVLPAGQSYDQQGLGQQNHQQPSNALGLNALPSSQFNNNVPANSYHRLVQVPFQAPAQFQSGPFDDLFGSASNTPRPSAPAPTPGPVKLPIGTVDSTVFTDLFEQLNDERQRSGLPNLYPGTGVAPQMPTGTQQFQGQQSQNQQGQPQQSQGHSSINDGLGDISMTGTADRDDYRDPKRRFTQEEKAKGRADW</sequence>
<feature type="compositionally biased region" description="Low complexity" evidence="1">
    <location>
        <begin position="643"/>
        <end position="667"/>
    </location>
</feature>
<dbReference type="KEGG" id="kne:92180595"/>
<organism evidence="2 3">
    <name type="scientific">Kwoniella newhampshirensis</name>
    <dbReference type="NCBI Taxonomy" id="1651941"/>
    <lineage>
        <taxon>Eukaryota</taxon>
        <taxon>Fungi</taxon>
        <taxon>Dikarya</taxon>
        <taxon>Basidiomycota</taxon>
        <taxon>Agaricomycotina</taxon>
        <taxon>Tremellomycetes</taxon>
        <taxon>Tremellales</taxon>
        <taxon>Cryptococcaceae</taxon>
        <taxon>Kwoniella</taxon>
    </lineage>
</organism>
<proteinExistence type="predicted"/>
<gene>
    <name evidence="2" type="ORF">IAR55_003337</name>
</gene>
<evidence type="ECO:0000313" key="3">
    <source>
        <dbReference type="Proteomes" id="UP001388673"/>
    </source>
</evidence>
<feature type="region of interest" description="Disordered" evidence="1">
    <location>
        <begin position="368"/>
        <end position="417"/>
    </location>
</feature>
<dbReference type="GeneID" id="92180595"/>
<evidence type="ECO:0000313" key="2">
    <source>
        <dbReference type="EMBL" id="KAK8854598.1"/>
    </source>
</evidence>
<protein>
    <submittedName>
        <fullName evidence="2">Uncharacterized protein</fullName>
    </submittedName>
</protein>
<dbReference type="EMBL" id="JBCAWK010000006">
    <property type="protein sequence ID" value="KAK8854598.1"/>
    <property type="molecule type" value="Genomic_DNA"/>
</dbReference>
<feature type="compositionally biased region" description="Polar residues" evidence="1">
    <location>
        <begin position="109"/>
        <end position="127"/>
    </location>
</feature>
<accession>A0AAW0Z1B9</accession>
<feature type="compositionally biased region" description="Pro residues" evidence="1">
    <location>
        <begin position="589"/>
        <end position="599"/>
    </location>
</feature>
<dbReference type="AlphaFoldDB" id="A0AAW0Z1B9"/>
<keyword evidence="3" id="KW-1185">Reference proteome</keyword>